<gene>
    <name evidence="1" type="ORF">BO95DRAFT_443414</name>
</gene>
<accession>A0ACD1G7X3</accession>
<evidence type="ECO:0000313" key="2">
    <source>
        <dbReference type="Proteomes" id="UP000249057"/>
    </source>
</evidence>
<keyword evidence="2" id="KW-1185">Reference proteome</keyword>
<sequence length="860" mass="94627">MTDSNRPPHHLSDPHPSSSSQDLQIPSTTHETGHSDADSHYVPRPKRIACVLCRRRKLRCDGKRPSCGTCSRLGHECLFDEVRKKSGPKRGYVKQLEARLAQVENLLKNQKTNIPLDQGSGFPGAVTNHSTDISEILSIINESSEFQQHHDRISDPFPAQAFQQAGPTNSPDYGMEMISLGLEEPLPSQEIIDELNEIYFEKIHPGIPILHRPRLLAAMSLGPSIRPPLCLQYIMWSHAASISDKYSSLHSVFYERARKYAEADELKGLGEHAVSLGHCQAWVLICTYEFKMMFFPRAWLSSGKAARLAIMIGLNRVDGEGIDVKQTLTAAKDWNEKEERRRVFWMAYCADRFASIGTGWPVVFDDRDVLTNLPASEEAFLKNQPQDTVSLEAAHAGEGMPTLSAFGGVAFMASIFGKNLAHLHRPNPHDDDHDLNGVYWQRHRSHDNILLHFSLTMPSHLRLSVGTTDPNVIFCNMAIHTATICLHQAAIFKAEKNKMPGPIATESKRRCILAAEQISNILRLSSHVDPSKMNVLTPFCVYVAARVFVQYLKFRPDDSAARSSLQFVFSALHLLKTKNPLAESFIFQLDLDTAGTVLSDFNQSKKACFMRAGLQRDAAFTERRYSSDSSLLNVSQTRVQPDPDPFDASQGSCGSSSRSSSVAQQIRLEVRQANPSLSDAAAAAAHRHKRHRTQQQPPTFGDEIHTPDRDLSHPVVVDYSGGSSSVDLRTDSLSPDVHSSSATSSYTRLSPQQPPGLANNSFIATPASSLDSAAAACNTNSTAANLMFANPAIPLDAGAGYPDVFAGVPRWDVNALAFSGLDGSTLDNSMSGGLDGLSEAQWAQLLTTNWDAYPDPNILP</sequence>
<dbReference type="EMBL" id="KZ825347">
    <property type="protein sequence ID" value="RAH45226.1"/>
    <property type="molecule type" value="Genomic_DNA"/>
</dbReference>
<evidence type="ECO:0000313" key="1">
    <source>
        <dbReference type="EMBL" id="RAH45226.1"/>
    </source>
</evidence>
<protein>
    <submittedName>
        <fullName evidence="1">Uncharacterized protein</fullName>
    </submittedName>
</protein>
<name>A0ACD1G7X3_9EURO</name>
<proteinExistence type="predicted"/>
<dbReference type="Proteomes" id="UP000249057">
    <property type="component" value="Unassembled WGS sequence"/>
</dbReference>
<organism evidence="1 2">
    <name type="scientific">Aspergillus brunneoviolaceus CBS 621.78</name>
    <dbReference type="NCBI Taxonomy" id="1450534"/>
    <lineage>
        <taxon>Eukaryota</taxon>
        <taxon>Fungi</taxon>
        <taxon>Dikarya</taxon>
        <taxon>Ascomycota</taxon>
        <taxon>Pezizomycotina</taxon>
        <taxon>Eurotiomycetes</taxon>
        <taxon>Eurotiomycetidae</taxon>
        <taxon>Eurotiales</taxon>
        <taxon>Aspergillaceae</taxon>
        <taxon>Aspergillus</taxon>
        <taxon>Aspergillus subgen. Circumdati</taxon>
    </lineage>
</organism>
<reference evidence="1" key="1">
    <citation type="submission" date="2018-02" db="EMBL/GenBank/DDBJ databases">
        <title>The genomes of Aspergillus section Nigri reveals drivers in fungal speciation.</title>
        <authorList>
            <consortium name="DOE Joint Genome Institute"/>
            <person name="Vesth T.C."/>
            <person name="Nybo J."/>
            <person name="Theobald S."/>
            <person name="Brandl J."/>
            <person name="Frisvad J.C."/>
            <person name="Nielsen K.F."/>
            <person name="Lyhne E.K."/>
            <person name="Kogle M.E."/>
            <person name="Kuo A."/>
            <person name="Riley R."/>
            <person name="Clum A."/>
            <person name="Nolan M."/>
            <person name="Lipzen A."/>
            <person name="Salamov A."/>
            <person name="Henrissat B."/>
            <person name="Wiebenga A."/>
            <person name="De vries R.P."/>
            <person name="Grigoriev I.V."/>
            <person name="Mortensen U.H."/>
            <person name="Andersen M.R."/>
            <person name="Baker S.E."/>
        </authorList>
    </citation>
    <scope>NUCLEOTIDE SEQUENCE</scope>
    <source>
        <strain evidence="1">CBS 621.78</strain>
    </source>
</reference>